<feature type="compositionally biased region" description="Polar residues" evidence="1">
    <location>
        <begin position="159"/>
        <end position="168"/>
    </location>
</feature>
<gene>
    <name evidence="3" type="ORF">RIF29_18395</name>
</gene>
<dbReference type="SUPFAM" id="SSF47095">
    <property type="entry name" value="HMG-box"/>
    <property type="match status" value="1"/>
</dbReference>
<dbReference type="Pfam" id="PF01388">
    <property type="entry name" value="ARID"/>
    <property type="match status" value="1"/>
</dbReference>
<name>A0AAN9FIZ0_CROPI</name>
<dbReference type="SUPFAM" id="SSF46774">
    <property type="entry name" value="ARID-like"/>
    <property type="match status" value="1"/>
</dbReference>
<dbReference type="Proteomes" id="UP001372338">
    <property type="component" value="Unassembled WGS sequence"/>
</dbReference>
<dbReference type="CDD" id="cd00084">
    <property type="entry name" value="HMG-box_SF"/>
    <property type="match status" value="1"/>
</dbReference>
<dbReference type="Gene3D" id="1.10.30.10">
    <property type="entry name" value="High mobility group box domain"/>
    <property type="match status" value="1"/>
</dbReference>
<dbReference type="AlphaFoldDB" id="A0AAN9FIZ0"/>
<dbReference type="InterPro" id="IPR036431">
    <property type="entry name" value="ARID_dom_sf"/>
</dbReference>
<comment type="caution">
    <text evidence="3">The sequence shown here is derived from an EMBL/GenBank/DDBJ whole genome shotgun (WGS) entry which is preliminary data.</text>
</comment>
<dbReference type="InterPro" id="IPR009071">
    <property type="entry name" value="HMG_box_dom"/>
</dbReference>
<dbReference type="GO" id="GO:0003677">
    <property type="term" value="F:DNA binding"/>
    <property type="evidence" value="ECO:0007669"/>
    <property type="project" value="InterPro"/>
</dbReference>
<dbReference type="EMBL" id="JAYWIO010000003">
    <property type="protein sequence ID" value="KAK7277244.1"/>
    <property type="molecule type" value="Genomic_DNA"/>
</dbReference>
<dbReference type="Pfam" id="PF09011">
    <property type="entry name" value="HMG_box_2"/>
    <property type="match status" value="1"/>
</dbReference>
<dbReference type="PANTHER" id="PTHR46691:SF5">
    <property type="entry name" value="HMG (HIGH MOBILITY GROUP) BOX PROTEIN"/>
    <property type="match status" value="1"/>
</dbReference>
<organism evidence="3 4">
    <name type="scientific">Crotalaria pallida</name>
    <name type="common">Smooth rattlebox</name>
    <name type="synonym">Crotalaria striata</name>
    <dbReference type="NCBI Taxonomy" id="3830"/>
    <lineage>
        <taxon>Eukaryota</taxon>
        <taxon>Viridiplantae</taxon>
        <taxon>Streptophyta</taxon>
        <taxon>Embryophyta</taxon>
        <taxon>Tracheophyta</taxon>
        <taxon>Spermatophyta</taxon>
        <taxon>Magnoliopsida</taxon>
        <taxon>eudicotyledons</taxon>
        <taxon>Gunneridae</taxon>
        <taxon>Pentapetalae</taxon>
        <taxon>rosids</taxon>
        <taxon>fabids</taxon>
        <taxon>Fabales</taxon>
        <taxon>Fabaceae</taxon>
        <taxon>Papilionoideae</taxon>
        <taxon>50 kb inversion clade</taxon>
        <taxon>genistoids sensu lato</taxon>
        <taxon>core genistoids</taxon>
        <taxon>Crotalarieae</taxon>
        <taxon>Crotalaria</taxon>
    </lineage>
</organism>
<feature type="region of interest" description="Disordered" evidence="1">
    <location>
        <begin position="1"/>
        <end position="24"/>
    </location>
</feature>
<evidence type="ECO:0000313" key="3">
    <source>
        <dbReference type="EMBL" id="KAK7277244.1"/>
    </source>
</evidence>
<dbReference type="Gene3D" id="1.10.150.60">
    <property type="entry name" value="ARID DNA-binding domain"/>
    <property type="match status" value="1"/>
</dbReference>
<reference evidence="3 4" key="1">
    <citation type="submission" date="2024-01" db="EMBL/GenBank/DDBJ databases">
        <title>The genomes of 5 underutilized Papilionoideae crops provide insights into root nodulation and disease resistanc.</title>
        <authorList>
            <person name="Yuan L."/>
        </authorList>
    </citation>
    <scope>NUCLEOTIDE SEQUENCE [LARGE SCALE GENOMIC DNA]</scope>
    <source>
        <strain evidence="3">ZHUSHIDOU_FW_LH</strain>
        <tissue evidence="3">Leaf</tissue>
    </source>
</reference>
<sequence length="316" mass="35321">MEGKEQNMVPFPSPSSKGETQVKGFESYASSTNATATNADCGSIGKHYSQDDDSDSFYLKLTELLDSSGFSLIINVRETLLDLYLFYSEVTRRGGYHQVAREKKWGEVVSALKLEGCKEKLSAQVERLYARFLYQFERLYFYRDPASSNGGPLKGKWKSTASPPQLTNARDGPIATKMCPNHSCQTTEAESVGQQLALQAPSNGGEKKKRRGPPLGRNNGYQIFLKQECARLKTCGQVSDGTSIRRLVTDAWNKMSETEKQPYVEESKKTKVDFKEAMIMQVYMYIKGLYCNIVAGMVPVENNLSDGVQRDLNGDE</sequence>
<feature type="region of interest" description="Disordered" evidence="1">
    <location>
        <begin position="149"/>
        <end position="181"/>
    </location>
</feature>
<feature type="region of interest" description="Disordered" evidence="1">
    <location>
        <begin position="198"/>
        <end position="218"/>
    </location>
</feature>
<proteinExistence type="predicted"/>
<dbReference type="SMART" id="SM01014">
    <property type="entry name" value="ARID"/>
    <property type="match status" value="1"/>
</dbReference>
<evidence type="ECO:0000259" key="2">
    <source>
        <dbReference type="PROSITE" id="PS51011"/>
    </source>
</evidence>
<feature type="domain" description="ARID" evidence="2">
    <location>
        <begin position="51"/>
        <end position="141"/>
    </location>
</feature>
<dbReference type="SMART" id="SM00501">
    <property type="entry name" value="BRIGHT"/>
    <property type="match status" value="1"/>
</dbReference>
<dbReference type="PANTHER" id="PTHR46691">
    <property type="entry name" value="HIGH MOBILITY GROUP B PROTEIN 9"/>
    <property type="match status" value="1"/>
</dbReference>
<protein>
    <recommendedName>
        <fullName evidence="2">ARID domain-containing protein</fullName>
    </recommendedName>
</protein>
<keyword evidence="4" id="KW-1185">Reference proteome</keyword>
<dbReference type="InterPro" id="IPR036910">
    <property type="entry name" value="HMG_box_dom_sf"/>
</dbReference>
<dbReference type="InterPro" id="IPR001606">
    <property type="entry name" value="ARID_dom"/>
</dbReference>
<evidence type="ECO:0000256" key="1">
    <source>
        <dbReference type="SAM" id="MobiDB-lite"/>
    </source>
</evidence>
<dbReference type="PROSITE" id="PS51011">
    <property type="entry name" value="ARID"/>
    <property type="match status" value="1"/>
</dbReference>
<accession>A0AAN9FIZ0</accession>
<evidence type="ECO:0000313" key="4">
    <source>
        <dbReference type="Proteomes" id="UP001372338"/>
    </source>
</evidence>